<dbReference type="EMBL" id="UINC01115562">
    <property type="protein sequence ID" value="SVC86688.1"/>
    <property type="molecule type" value="Genomic_DNA"/>
</dbReference>
<name>A0A382QP14_9ZZZZ</name>
<organism evidence="1">
    <name type="scientific">marine metagenome</name>
    <dbReference type="NCBI Taxonomy" id="408172"/>
    <lineage>
        <taxon>unclassified sequences</taxon>
        <taxon>metagenomes</taxon>
        <taxon>ecological metagenomes</taxon>
    </lineage>
</organism>
<reference evidence="1" key="1">
    <citation type="submission" date="2018-05" db="EMBL/GenBank/DDBJ databases">
        <authorList>
            <person name="Lanie J.A."/>
            <person name="Ng W.-L."/>
            <person name="Kazmierczak K.M."/>
            <person name="Andrzejewski T.M."/>
            <person name="Davidsen T.M."/>
            <person name="Wayne K.J."/>
            <person name="Tettelin H."/>
            <person name="Glass J.I."/>
            <person name="Rusch D."/>
            <person name="Podicherti R."/>
            <person name="Tsui H.-C.T."/>
            <person name="Winkler M.E."/>
        </authorList>
    </citation>
    <scope>NUCLEOTIDE SEQUENCE</scope>
</reference>
<sequence>MNLEQLKEQASKDLIIENEEHLDSESLKNQKIKSKYLDHKTRYQLLLQKANGDYQRMYREKWEYYGGKADVKVYVAKPFDLKVLKGDLAMYISSDEEVIELMDKIGYLEIVVKYIDGVIKSIDNRGWDIKNAIEWKKFEAGMI</sequence>
<dbReference type="Pfam" id="PF11056">
    <property type="entry name" value="UvsY"/>
    <property type="match status" value="1"/>
</dbReference>
<gene>
    <name evidence="1" type="ORF">METZ01_LOCUS339542</name>
</gene>
<protein>
    <submittedName>
        <fullName evidence="1">Uncharacterized protein</fullName>
    </submittedName>
</protein>
<proteinExistence type="predicted"/>
<dbReference type="AlphaFoldDB" id="A0A382QP14"/>
<accession>A0A382QP14</accession>
<evidence type="ECO:0000313" key="1">
    <source>
        <dbReference type="EMBL" id="SVC86688.1"/>
    </source>
</evidence>
<dbReference type="InterPro" id="IPR021289">
    <property type="entry name" value="UvsY"/>
</dbReference>